<dbReference type="InterPro" id="IPR009056">
    <property type="entry name" value="Cyt_c-like_dom"/>
</dbReference>
<dbReference type="PROSITE" id="PS51007">
    <property type="entry name" value="CYTC"/>
    <property type="match status" value="1"/>
</dbReference>
<dbReference type="EMBL" id="JAGQDG010000005">
    <property type="protein sequence ID" value="MBQ0936337.1"/>
    <property type="molecule type" value="Genomic_DNA"/>
</dbReference>
<organism evidence="7 8">
    <name type="scientific">Ideonella paludis</name>
    <dbReference type="NCBI Taxonomy" id="1233411"/>
    <lineage>
        <taxon>Bacteria</taxon>
        <taxon>Pseudomonadati</taxon>
        <taxon>Pseudomonadota</taxon>
        <taxon>Betaproteobacteria</taxon>
        <taxon>Burkholderiales</taxon>
        <taxon>Sphaerotilaceae</taxon>
        <taxon>Ideonella</taxon>
    </lineage>
</organism>
<feature type="signal peptide" evidence="5">
    <location>
        <begin position="1"/>
        <end position="19"/>
    </location>
</feature>
<accession>A0ABS5DYW1</accession>
<dbReference type="Proteomes" id="UP000672097">
    <property type="component" value="Unassembled WGS sequence"/>
</dbReference>
<name>A0ABS5DYW1_9BURK</name>
<dbReference type="InterPro" id="IPR036909">
    <property type="entry name" value="Cyt_c-like_dom_sf"/>
</dbReference>
<feature type="domain" description="Cytochrome c" evidence="6">
    <location>
        <begin position="37"/>
        <end position="127"/>
    </location>
</feature>
<protein>
    <submittedName>
        <fullName evidence="7">DUF1924 domain-containing protein</fullName>
    </submittedName>
</protein>
<evidence type="ECO:0000313" key="7">
    <source>
        <dbReference type="EMBL" id="MBQ0936337.1"/>
    </source>
</evidence>
<feature type="chain" id="PRO_5045875397" evidence="5">
    <location>
        <begin position="20"/>
        <end position="127"/>
    </location>
</feature>
<reference evidence="7 8" key="1">
    <citation type="submission" date="2021-04" db="EMBL/GenBank/DDBJ databases">
        <title>The genome sequence of type strain Ideonella paludis KCTC 32238.</title>
        <authorList>
            <person name="Liu Y."/>
        </authorList>
    </citation>
    <scope>NUCLEOTIDE SEQUENCE [LARGE SCALE GENOMIC DNA]</scope>
    <source>
        <strain evidence="7 8">KCTC 32238</strain>
    </source>
</reference>
<evidence type="ECO:0000259" key="6">
    <source>
        <dbReference type="PROSITE" id="PS51007"/>
    </source>
</evidence>
<proteinExistence type="predicted"/>
<keyword evidence="1 4" id="KW-0349">Heme</keyword>
<gene>
    <name evidence="7" type="ORF">KAK11_13435</name>
</gene>
<evidence type="ECO:0000256" key="5">
    <source>
        <dbReference type="SAM" id="SignalP"/>
    </source>
</evidence>
<keyword evidence="5" id="KW-0732">Signal</keyword>
<comment type="caution">
    <text evidence="7">The sequence shown here is derived from an EMBL/GenBank/DDBJ whole genome shotgun (WGS) entry which is preliminary data.</text>
</comment>
<sequence length="127" mass="13375">MRHLLLLAALATAAVAAQAATPAELQAAYTAQAGSPAQAARGQAFFTSTHGKEWSCASCHGVKPTGPGKHAATGKTIGPLAPAFNPERFTDNAKVEKWFRRNCNDVVSRECTAAEKADVLAWLQSLK</sequence>
<evidence type="ECO:0000313" key="8">
    <source>
        <dbReference type="Proteomes" id="UP000672097"/>
    </source>
</evidence>
<evidence type="ECO:0000256" key="4">
    <source>
        <dbReference type="PROSITE-ProRule" id="PRU00433"/>
    </source>
</evidence>
<dbReference type="Pfam" id="PF09086">
    <property type="entry name" value="DUF1924"/>
    <property type="match status" value="1"/>
</dbReference>
<evidence type="ECO:0000256" key="2">
    <source>
        <dbReference type="ARBA" id="ARBA00022723"/>
    </source>
</evidence>
<dbReference type="Gene3D" id="1.10.760.10">
    <property type="entry name" value="Cytochrome c-like domain"/>
    <property type="match status" value="1"/>
</dbReference>
<dbReference type="SUPFAM" id="SSF46626">
    <property type="entry name" value="Cytochrome c"/>
    <property type="match status" value="1"/>
</dbReference>
<keyword evidence="2 4" id="KW-0479">Metal-binding</keyword>
<evidence type="ECO:0000256" key="3">
    <source>
        <dbReference type="ARBA" id="ARBA00023004"/>
    </source>
</evidence>
<dbReference type="RefSeq" id="WP_210809687.1">
    <property type="nucleotide sequence ID" value="NZ_JAGQDG010000005.1"/>
</dbReference>
<keyword evidence="3 4" id="KW-0408">Iron</keyword>
<evidence type="ECO:0000256" key="1">
    <source>
        <dbReference type="ARBA" id="ARBA00022617"/>
    </source>
</evidence>
<keyword evidence="8" id="KW-1185">Reference proteome</keyword>
<dbReference type="InterPro" id="IPR015170">
    <property type="entry name" value="DUF1924_SHP"/>
</dbReference>